<evidence type="ECO:0000256" key="4">
    <source>
        <dbReference type="SAM" id="MobiDB-lite"/>
    </source>
</evidence>
<comment type="subcellular location">
    <subcellularLocation>
        <location evidence="1">Nucleus</location>
    </subcellularLocation>
</comment>
<name>A0A9N9C699_9GLOM</name>
<feature type="compositionally biased region" description="Basic and acidic residues" evidence="4">
    <location>
        <begin position="17"/>
        <end position="36"/>
    </location>
</feature>
<keyword evidence="3" id="KW-0539">Nucleus</keyword>
<dbReference type="SUPFAM" id="SSF48452">
    <property type="entry name" value="TPR-like"/>
    <property type="match status" value="1"/>
</dbReference>
<dbReference type="PANTHER" id="PTHR13471:SF0">
    <property type="entry name" value="NUCLEAR EXOSOME REGULATOR NRDE2"/>
    <property type="match status" value="1"/>
</dbReference>
<evidence type="ECO:0000256" key="1">
    <source>
        <dbReference type="ARBA" id="ARBA00004123"/>
    </source>
</evidence>
<evidence type="ECO:0000256" key="3">
    <source>
        <dbReference type="ARBA" id="ARBA00023242"/>
    </source>
</evidence>
<comment type="similarity">
    <text evidence="2">Belongs to the NRDE2 family.</text>
</comment>
<sequence>MDKKSRKEKKERKKERKDKQQDKQQHSEKHEFIFQSKKDLSEEDIRQKTKEYNIKLDQNPHDINLWLEFIAFQDKAMQFNVSRKSESTKLSINEVKLSIFDKALQLNPKNSWLLVEYLKCCEQTYDVPKLLTKWDQILNENPGDIVLWMEYITFRQTNLVSFNVTQCLQLFEDCLHVLRKSVLVANDYNEKLRIERIMIHVFQRACVFMLQSGYSERAYACWQAMVELVFFAPDHLRQQTFYDRVAALEVFWEAEWPRFGEDDAKGWSYYADQGNNEMQVIPAPLPSPINISNLHGDMYEKWATAEEMHNGQLLSTRTGTGGDDDINVDDPYRIIIFDDIRSFLYDVTFPQSCIELLYACFSFVGLTFNPGYSSSNPLITDTLLNNKLANESIANKSFWATRLEENCLFKFPIKAFPQVEDNLFNSQNWICICDEVDVINVDMKFVRNAFYQLRQVVNDTGIKLSRLSVEHLYDTSSGQSLAKSMLKREKMNLALWNGYAQVERSSNKYSEARKIYLGAIAQILSYPERFQIDAPLLHRTFAEMELEQGHYKTAMNILTLLTEEQGNIESIAEVDVSVTRLLKAKKYYAQQMAKSTTTISQYESGNSLHYCVCYALLECLSQNIQQACKIYEEMIQDIEMRKGYLDLEAELIFMAYPLI</sequence>
<dbReference type="AlphaFoldDB" id="A0A9N9C699"/>
<dbReference type="Pfam" id="PF08424">
    <property type="entry name" value="NRDE-2"/>
    <property type="match status" value="1"/>
</dbReference>
<proteinExistence type="inferred from homology"/>
<dbReference type="GO" id="GO:1902369">
    <property type="term" value="P:negative regulation of RNA catabolic process"/>
    <property type="evidence" value="ECO:0007669"/>
    <property type="project" value="TreeGrafter"/>
</dbReference>
<dbReference type="GO" id="GO:0031048">
    <property type="term" value="P:regulatory ncRNA-mediated heterochromatin formation"/>
    <property type="evidence" value="ECO:0007669"/>
    <property type="project" value="TreeGrafter"/>
</dbReference>
<keyword evidence="6" id="KW-1185">Reference proteome</keyword>
<reference evidence="5" key="1">
    <citation type="submission" date="2021-06" db="EMBL/GenBank/DDBJ databases">
        <authorList>
            <person name="Kallberg Y."/>
            <person name="Tangrot J."/>
            <person name="Rosling A."/>
        </authorList>
    </citation>
    <scope>NUCLEOTIDE SEQUENCE</scope>
    <source>
        <strain evidence="5">UK204</strain>
    </source>
</reference>
<protein>
    <submittedName>
        <fullName evidence="5">13672_t:CDS:1</fullName>
    </submittedName>
</protein>
<dbReference type="EMBL" id="CAJVPQ010002316">
    <property type="protein sequence ID" value="CAG8592243.1"/>
    <property type="molecule type" value="Genomic_DNA"/>
</dbReference>
<evidence type="ECO:0000256" key="2">
    <source>
        <dbReference type="ARBA" id="ARBA00009265"/>
    </source>
</evidence>
<dbReference type="InterPro" id="IPR011990">
    <property type="entry name" value="TPR-like_helical_dom_sf"/>
</dbReference>
<gene>
    <name evidence="5" type="ORF">FCALED_LOCUS8154</name>
</gene>
<dbReference type="Proteomes" id="UP000789570">
    <property type="component" value="Unassembled WGS sequence"/>
</dbReference>
<feature type="region of interest" description="Disordered" evidence="4">
    <location>
        <begin position="1"/>
        <end position="36"/>
    </location>
</feature>
<dbReference type="GO" id="GO:0071013">
    <property type="term" value="C:catalytic step 2 spliceosome"/>
    <property type="evidence" value="ECO:0007669"/>
    <property type="project" value="TreeGrafter"/>
</dbReference>
<dbReference type="Gene3D" id="1.25.40.10">
    <property type="entry name" value="Tetratricopeptide repeat domain"/>
    <property type="match status" value="2"/>
</dbReference>
<dbReference type="InterPro" id="IPR013633">
    <property type="entry name" value="NRDE-2"/>
</dbReference>
<accession>A0A9N9C699</accession>
<evidence type="ECO:0000313" key="5">
    <source>
        <dbReference type="EMBL" id="CAG8592243.1"/>
    </source>
</evidence>
<dbReference type="OrthoDB" id="297219at2759"/>
<evidence type="ECO:0000313" key="6">
    <source>
        <dbReference type="Proteomes" id="UP000789570"/>
    </source>
</evidence>
<comment type="caution">
    <text evidence="5">The sequence shown here is derived from an EMBL/GenBank/DDBJ whole genome shotgun (WGS) entry which is preliminary data.</text>
</comment>
<organism evidence="5 6">
    <name type="scientific">Funneliformis caledonium</name>
    <dbReference type="NCBI Taxonomy" id="1117310"/>
    <lineage>
        <taxon>Eukaryota</taxon>
        <taxon>Fungi</taxon>
        <taxon>Fungi incertae sedis</taxon>
        <taxon>Mucoromycota</taxon>
        <taxon>Glomeromycotina</taxon>
        <taxon>Glomeromycetes</taxon>
        <taxon>Glomerales</taxon>
        <taxon>Glomeraceae</taxon>
        <taxon>Funneliformis</taxon>
    </lineage>
</organism>
<feature type="compositionally biased region" description="Basic residues" evidence="4">
    <location>
        <begin position="1"/>
        <end position="16"/>
    </location>
</feature>
<dbReference type="PANTHER" id="PTHR13471">
    <property type="entry name" value="TETRATRICOPEPTIDE-LIKE HELICAL"/>
    <property type="match status" value="1"/>
</dbReference>